<evidence type="ECO:0000256" key="5">
    <source>
        <dbReference type="ARBA" id="ARBA00023136"/>
    </source>
</evidence>
<dbReference type="InterPro" id="IPR011701">
    <property type="entry name" value="MFS"/>
</dbReference>
<feature type="transmembrane region" description="Helical" evidence="6">
    <location>
        <begin position="164"/>
        <end position="185"/>
    </location>
</feature>
<feature type="transmembrane region" description="Helical" evidence="6">
    <location>
        <begin position="105"/>
        <end position="123"/>
    </location>
</feature>
<feature type="transmembrane region" description="Helical" evidence="6">
    <location>
        <begin position="389"/>
        <end position="410"/>
    </location>
</feature>
<dbReference type="EMBL" id="ML213513">
    <property type="protein sequence ID" value="TFK50379.1"/>
    <property type="molecule type" value="Genomic_DNA"/>
</dbReference>
<keyword evidence="2" id="KW-0813">Transport</keyword>
<dbReference type="PANTHER" id="PTHR43791:SF19">
    <property type="entry name" value="TRANSPORTER, PUTATIVE (AFU_ORTHOLOGUE AFUA_1G01812)-RELATED"/>
    <property type="match status" value="1"/>
</dbReference>
<evidence type="ECO:0000256" key="3">
    <source>
        <dbReference type="ARBA" id="ARBA00022692"/>
    </source>
</evidence>
<dbReference type="FunFam" id="1.20.1250.20:FF:000068">
    <property type="entry name" value="MFS general substrate transporter"/>
    <property type="match status" value="1"/>
</dbReference>
<feature type="domain" description="Major facilitator superfamily (MFS) profile" evidence="7">
    <location>
        <begin position="38"/>
        <end position="447"/>
    </location>
</feature>
<organism evidence="8 9">
    <name type="scientific">Heliocybe sulcata</name>
    <dbReference type="NCBI Taxonomy" id="5364"/>
    <lineage>
        <taxon>Eukaryota</taxon>
        <taxon>Fungi</taxon>
        <taxon>Dikarya</taxon>
        <taxon>Basidiomycota</taxon>
        <taxon>Agaricomycotina</taxon>
        <taxon>Agaricomycetes</taxon>
        <taxon>Gloeophyllales</taxon>
        <taxon>Gloeophyllaceae</taxon>
        <taxon>Heliocybe</taxon>
    </lineage>
</organism>
<dbReference type="PROSITE" id="PS50850">
    <property type="entry name" value="MFS"/>
    <property type="match status" value="1"/>
</dbReference>
<keyword evidence="4 6" id="KW-1133">Transmembrane helix</keyword>
<evidence type="ECO:0000259" key="7">
    <source>
        <dbReference type="PROSITE" id="PS50850"/>
    </source>
</evidence>
<feature type="transmembrane region" description="Helical" evidence="6">
    <location>
        <begin position="303"/>
        <end position="320"/>
    </location>
</feature>
<dbReference type="CDD" id="cd17327">
    <property type="entry name" value="MFS_FEN2_like"/>
    <property type="match status" value="1"/>
</dbReference>
<dbReference type="SUPFAM" id="SSF103473">
    <property type="entry name" value="MFS general substrate transporter"/>
    <property type="match status" value="1"/>
</dbReference>
<evidence type="ECO:0000256" key="2">
    <source>
        <dbReference type="ARBA" id="ARBA00022448"/>
    </source>
</evidence>
<keyword evidence="3 6" id="KW-0812">Transmembrane</keyword>
<keyword evidence="9" id="KW-1185">Reference proteome</keyword>
<sequence length="481" mass="53126">MAEEKLSDSESYAHEAPSLESRLAVDEKRLLRKLDVHLLPWVTLLYLMSFLDRGNIGNAKLAGLTKDLNLVGLQYNICTAVFFVMYAFVEVPSNALMKLVRPSRYIPCIMLLWGAVMVAMAFVKNFGGLVAARLFLGLAEAGLFPGVTFYLCLWYPRHELAGRIAIFFSAATLAGAFGGLLAYGIEQMDGTGGLAGWSWIFLIEGLLTVVIAILSSFFMQDYPETATFLTEDERKYLVNRLQEDNTRLTRRFAWKFLWQALKDWRAYMLVVMYMGVVIPAYSFSLFVPTIIAGLGYSNSQAQLLSVPPFVLACILTISCGKLSDRLKLRGPFIIAAPSLALVGYVILYTTHTPAAGYAGAFIAAAGLFPTVPVVLGWTGNNAGGETKRGIVIGLVIGAGNLGGIASSFIYRTQDSPRYHPGHGTVLGCLSVVIITAIFANWEYRRVNRKKEALCEREGITEKDMQRFEELGDESPLYRYTL</sequence>
<feature type="transmembrane region" description="Helical" evidence="6">
    <location>
        <begin position="355"/>
        <end position="377"/>
    </location>
</feature>
<keyword evidence="5 6" id="KW-0472">Membrane</keyword>
<dbReference type="GO" id="GO:0022857">
    <property type="term" value="F:transmembrane transporter activity"/>
    <property type="evidence" value="ECO:0007669"/>
    <property type="project" value="InterPro"/>
</dbReference>
<reference evidence="8 9" key="1">
    <citation type="journal article" date="2019" name="Nat. Ecol. Evol.">
        <title>Megaphylogeny resolves global patterns of mushroom evolution.</title>
        <authorList>
            <person name="Varga T."/>
            <person name="Krizsan K."/>
            <person name="Foldi C."/>
            <person name="Dima B."/>
            <person name="Sanchez-Garcia M."/>
            <person name="Sanchez-Ramirez S."/>
            <person name="Szollosi G.J."/>
            <person name="Szarkandi J.G."/>
            <person name="Papp V."/>
            <person name="Albert L."/>
            <person name="Andreopoulos W."/>
            <person name="Angelini C."/>
            <person name="Antonin V."/>
            <person name="Barry K.W."/>
            <person name="Bougher N.L."/>
            <person name="Buchanan P."/>
            <person name="Buyck B."/>
            <person name="Bense V."/>
            <person name="Catcheside P."/>
            <person name="Chovatia M."/>
            <person name="Cooper J."/>
            <person name="Damon W."/>
            <person name="Desjardin D."/>
            <person name="Finy P."/>
            <person name="Geml J."/>
            <person name="Haridas S."/>
            <person name="Hughes K."/>
            <person name="Justo A."/>
            <person name="Karasinski D."/>
            <person name="Kautmanova I."/>
            <person name="Kiss B."/>
            <person name="Kocsube S."/>
            <person name="Kotiranta H."/>
            <person name="LaButti K.M."/>
            <person name="Lechner B.E."/>
            <person name="Liimatainen K."/>
            <person name="Lipzen A."/>
            <person name="Lukacs Z."/>
            <person name="Mihaltcheva S."/>
            <person name="Morgado L.N."/>
            <person name="Niskanen T."/>
            <person name="Noordeloos M.E."/>
            <person name="Ohm R.A."/>
            <person name="Ortiz-Santana B."/>
            <person name="Ovrebo C."/>
            <person name="Racz N."/>
            <person name="Riley R."/>
            <person name="Savchenko A."/>
            <person name="Shiryaev A."/>
            <person name="Soop K."/>
            <person name="Spirin V."/>
            <person name="Szebenyi C."/>
            <person name="Tomsovsky M."/>
            <person name="Tulloss R.E."/>
            <person name="Uehling J."/>
            <person name="Grigoriev I.V."/>
            <person name="Vagvolgyi C."/>
            <person name="Papp T."/>
            <person name="Martin F.M."/>
            <person name="Miettinen O."/>
            <person name="Hibbett D.S."/>
            <person name="Nagy L.G."/>
        </authorList>
    </citation>
    <scope>NUCLEOTIDE SEQUENCE [LARGE SCALE GENOMIC DNA]</scope>
    <source>
        <strain evidence="8 9">OMC1185</strain>
    </source>
</reference>
<gene>
    <name evidence="8" type="ORF">OE88DRAFT_1660723</name>
</gene>
<dbReference type="Gene3D" id="1.20.1250.20">
    <property type="entry name" value="MFS general substrate transporter like domains"/>
    <property type="match status" value="2"/>
</dbReference>
<feature type="transmembrane region" description="Helical" evidence="6">
    <location>
        <begin position="197"/>
        <end position="219"/>
    </location>
</feature>
<evidence type="ECO:0000256" key="1">
    <source>
        <dbReference type="ARBA" id="ARBA00004141"/>
    </source>
</evidence>
<evidence type="ECO:0000313" key="9">
    <source>
        <dbReference type="Proteomes" id="UP000305948"/>
    </source>
</evidence>
<dbReference type="FunFam" id="1.20.1250.20:FF:000034">
    <property type="entry name" value="MFS general substrate transporter"/>
    <property type="match status" value="1"/>
</dbReference>
<feature type="transmembrane region" description="Helical" evidence="6">
    <location>
        <begin position="332"/>
        <end position="349"/>
    </location>
</feature>
<feature type="transmembrane region" description="Helical" evidence="6">
    <location>
        <begin position="71"/>
        <end position="93"/>
    </location>
</feature>
<feature type="transmembrane region" description="Helical" evidence="6">
    <location>
        <begin position="129"/>
        <end position="152"/>
    </location>
</feature>
<dbReference type="Pfam" id="PF07690">
    <property type="entry name" value="MFS_1"/>
    <property type="match status" value="1"/>
</dbReference>
<evidence type="ECO:0000256" key="6">
    <source>
        <dbReference type="SAM" id="Phobius"/>
    </source>
</evidence>
<dbReference type="InterPro" id="IPR036259">
    <property type="entry name" value="MFS_trans_sf"/>
</dbReference>
<dbReference type="AlphaFoldDB" id="A0A5C3MXX2"/>
<dbReference type="Proteomes" id="UP000305948">
    <property type="component" value="Unassembled WGS sequence"/>
</dbReference>
<comment type="subcellular location">
    <subcellularLocation>
        <location evidence="1">Membrane</location>
        <topology evidence="1">Multi-pass membrane protein</topology>
    </subcellularLocation>
</comment>
<feature type="transmembrane region" description="Helical" evidence="6">
    <location>
        <begin position="422"/>
        <end position="441"/>
    </location>
</feature>
<accession>A0A5C3MXX2</accession>
<dbReference type="PANTHER" id="PTHR43791">
    <property type="entry name" value="PERMEASE-RELATED"/>
    <property type="match status" value="1"/>
</dbReference>
<dbReference type="OrthoDB" id="2962993at2759"/>
<name>A0A5C3MXX2_9AGAM</name>
<proteinExistence type="predicted"/>
<protein>
    <submittedName>
        <fullName evidence="8">MFS general substrate transporter</fullName>
    </submittedName>
</protein>
<feature type="transmembrane region" description="Helical" evidence="6">
    <location>
        <begin position="266"/>
        <end position="291"/>
    </location>
</feature>
<evidence type="ECO:0000313" key="8">
    <source>
        <dbReference type="EMBL" id="TFK50379.1"/>
    </source>
</evidence>
<dbReference type="InterPro" id="IPR020846">
    <property type="entry name" value="MFS_dom"/>
</dbReference>
<evidence type="ECO:0000256" key="4">
    <source>
        <dbReference type="ARBA" id="ARBA00022989"/>
    </source>
</evidence>
<dbReference type="GO" id="GO:0016020">
    <property type="term" value="C:membrane"/>
    <property type="evidence" value="ECO:0007669"/>
    <property type="project" value="UniProtKB-SubCell"/>
</dbReference>